<dbReference type="EMBL" id="LLXI01001316">
    <property type="protein sequence ID" value="PKY53044.1"/>
    <property type="molecule type" value="Genomic_DNA"/>
</dbReference>
<dbReference type="VEuPathDB" id="FungiDB:RhiirFUN_026521"/>
<proteinExistence type="predicted"/>
<reference evidence="1 2" key="1">
    <citation type="submission" date="2015-10" db="EMBL/GenBank/DDBJ databases">
        <title>Genome analyses suggest a sexual origin of heterokaryosis in a supposedly ancient asexual fungus.</title>
        <authorList>
            <person name="Ropars J."/>
            <person name="Sedzielewska K."/>
            <person name="Noel J."/>
            <person name="Charron P."/>
            <person name="Farinelli L."/>
            <person name="Marton T."/>
            <person name="Kruger M."/>
            <person name="Pelin A."/>
            <person name="Brachmann A."/>
            <person name="Corradi N."/>
        </authorList>
    </citation>
    <scope>NUCLEOTIDE SEQUENCE [LARGE SCALE GENOMIC DNA]</scope>
    <source>
        <strain evidence="1 2">A4</strain>
    </source>
</reference>
<evidence type="ECO:0000313" key="1">
    <source>
        <dbReference type="EMBL" id="PKY53044.1"/>
    </source>
</evidence>
<comment type="caution">
    <text evidence="1">The sequence shown here is derived from an EMBL/GenBank/DDBJ whole genome shotgun (WGS) entry which is preliminary data.</text>
</comment>
<protein>
    <submittedName>
        <fullName evidence="1">Uncharacterized protein</fullName>
    </submittedName>
</protein>
<dbReference type="AlphaFoldDB" id="A0A2I1H2K4"/>
<organism evidence="1 2">
    <name type="scientific">Rhizophagus irregularis</name>
    <dbReference type="NCBI Taxonomy" id="588596"/>
    <lineage>
        <taxon>Eukaryota</taxon>
        <taxon>Fungi</taxon>
        <taxon>Fungi incertae sedis</taxon>
        <taxon>Mucoromycota</taxon>
        <taxon>Glomeromycotina</taxon>
        <taxon>Glomeromycetes</taxon>
        <taxon>Glomerales</taxon>
        <taxon>Glomeraceae</taxon>
        <taxon>Rhizophagus</taxon>
    </lineage>
</organism>
<keyword evidence="2" id="KW-1185">Reference proteome</keyword>
<accession>A0A2I1H2K4</accession>
<dbReference type="Proteomes" id="UP000234323">
    <property type="component" value="Unassembled WGS sequence"/>
</dbReference>
<gene>
    <name evidence="1" type="ORF">RhiirA4_471048</name>
</gene>
<sequence length="458" mass="53571">MSDNINFFFRNRKETDGKLYFKSWLPAVYFSTVELLRSSTVEAAVKRYNKELKARKQQIFNNAYYVEKRKREEEEERKNQKIIRDNIAEIINNCVNTMNNGCPPFEVKKVLKEVCGFLRQLDPTSVNSDDPIASGIIDVFEGVDNVMNILSTRTKNVLADVEVSEPEFSNDMNTMLDDFVNIYDLLGSDFDPVLADPITFPRNERDLDKRRILLTIFYLLEGLRHCWSLRPLLDKNEYSENSYVIHAVSRVVDPIFNYYKWNLKRSWESVSNSSQNRKKLMRSIHSGDRPDLQVLLMLDSVNFELVFTEISRLVPRSDKRNYDWKKLNRLCKDGIDARINELFKGKAVENDEARYLINELQQIPFIGLQVIGNRILVFGIDFYYGSFYRSFKIWEYTVPLKVSGRQVVQDFLKNSLKVKCYLEKKFNDLVRINDKIHSLPNIVGNEKPLSSMSISTTL</sequence>
<name>A0A2I1H2K4_9GLOM</name>
<evidence type="ECO:0000313" key="2">
    <source>
        <dbReference type="Proteomes" id="UP000234323"/>
    </source>
</evidence>